<dbReference type="KEGG" id="rgr:FZ934_06820"/>
<dbReference type="Pfam" id="PF11064">
    <property type="entry name" value="DUF2865"/>
    <property type="match status" value="1"/>
</dbReference>
<feature type="region of interest" description="Disordered" evidence="1">
    <location>
        <begin position="281"/>
        <end position="360"/>
    </location>
</feature>
<feature type="chain" id="PRO_5025027952" evidence="2">
    <location>
        <begin position="21"/>
        <end position="360"/>
    </location>
</feature>
<feature type="signal peptide" evidence="2">
    <location>
        <begin position="1"/>
        <end position="20"/>
    </location>
</feature>
<feature type="region of interest" description="Disordered" evidence="1">
    <location>
        <begin position="137"/>
        <end position="180"/>
    </location>
</feature>
<evidence type="ECO:0000256" key="2">
    <source>
        <dbReference type="SAM" id="SignalP"/>
    </source>
</evidence>
<evidence type="ECO:0000313" key="4">
    <source>
        <dbReference type="Proteomes" id="UP000326881"/>
    </source>
</evidence>
<dbReference type="EMBL" id="CP043498">
    <property type="protein sequence ID" value="QFY62377.1"/>
    <property type="molecule type" value="Genomic_DNA"/>
</dbReference>
<dbReference type="OrthoDB" id="7850882at2"/>
<evidence type="ECO:0000256" key="1">
    <source>
        <dbReference type="SAM" id="MobiDB-lite"/>
    </source>
</evidence>
<feature type="compositionally biased region" description="Polar residues" evidence="1">
    <location>
        <begin position="166"/>
        <end position="180"/>
    </location>
</feature>
<protein>
    <submittedName>
        <fullName evidence="3">DUF2865 domain-containing protein</fullName>
    </submittedName>
</protein>
<organism evidence="3 4">
    <name type="scientific">Rhizobium grahamii</name>
    <dbReference type="NCBI Taxonomy" id="1120045"/>
    <lineage>
        <taxon>Bacteria</taxon>
        <taxon>Pseudomonadati</taxon>
        <taxon>Pseudomonadota</taxon>
        <taxon>Alphaproteobacteria</taxon>
        <taxon>Hyphomicrobiales</taxon>
        <taxon>Rhizobiaceae</taxon>
        <taxon>Rhizobium/Agrobacterium group</taxon>
        <taxon>Rhizobium</taxon>
    </lineage>
</organism>
<dbReference type="RefSeq" id="WP_153272379.1">
    <property type="nucleotide sequence ID" value="NZ_CP043498.1"/>
</dbReference>
<dbReference type="InterPro" id="IPR021293">
    <property type="entry name" value="DUF2865"/>
</dbReference>
<dbReference type="Proteomes" id="UP000326881">
    <property type="component" value="Chromosome"/>
</dbReference>
<keyword evidence="4" id="KW-1185">Reference proteome</keyword>
<evidence type="ECO:0000313" key="3">
    <source>
        <dbReference type="EMBL" id="QFY62377.1"/>
    </source>
</evidence>
<gene>
    <name evidence="3" type="ORF">FZ934_06820</name>
</gene>
<reference evidence="3 4" key="1">
    <citation type="submission" date="2019-08" db="EMBL/GenBank/DDBJ databases">
        <title>Prosopis cineraria nodule microbiome.</title>
        <authorList>
            <person name="Ali R."/>
            <person name="Chaluvadi S.R."/>
            <person name="Wang X."/>
        </authorList>
    </citation>
    <scope>NUCLEOTIDE SEQUENCE [LARGE SCALE GENOMIC DNA]</scope>
    <source>
        <strain evidence="3 4">BG7</strain>
    </source>
</reference>
<dbReference type="AlphaFoldDB" id="A0A5Q0CEJ6"/>
<name>A0A5Q0CEJ6_9HYPH</name>
<accession>A0A5Q0CEJ6</accession>
<sequence>MKRRNLSFALLIALSTPAYAQVAPICGDLRARLADLPEVIGNTPEVRKYASALAEQNLELRKLRTDLRRNGCSAGSMVVVGGENADYCGELEQAEARMVDNIRYLQDQRDGARARSDDTRTRNELLSALEENGCNNADFSDWGRNDDQPPGVEDQAGRNDTFIPPSFNQMQRPYPSGTQGQSHVNTVCVRTCDGGFFPITPNATSFDFARDAETCSKMCPGIETELFYHDVSNTETSNMISARTGASYSAMPNAFAYKNRKPGEKTSCTCDLNGYYERMRKSQSATAEPPQKGSITTIETKPATSTPASPAAAPQPQVPDRPYDPQSNKVRQVGPKFLAGDQGTIDLKNPAVEGPQPQQQ</sequence>
<keyword evidence="2" id="KW-0732">Signal</keyword>
<proteinExistence type="predicted"/>
<feature type="compositionally biased region" description="Low complexity" evidence="1">
    <location>
        <begin position="302"/>
        <end position="315"/>
    </location>
</feature>